<dbReference type="EnsemblProtists" id="EOD41713">
    <property type="protein sequence ID" value="EOD41713"/>
    <property type="gene ID" value="EMIHUDRAFT_194182"/>
</dbReference>
<feature type="transmembrane region" description="Helical" evidence="2">
    <location>
        <begin position="194"/>
        <end position="214"/>
    </location>
</feature>
<name>A0A0D3L128_EMIH1</name>
<dbReference type="eggNOG" id="ENOG502SERK">
    <property type="taxonomic scope" value="Eukaryota"/>
</dbReference>
<feature type="transmembrane region" description="Helical" evidence="2">
    <location>
        <begin position="595"/>
        <end position="618"/>
    </location>
</feature>
<proteinExistence type="predicted"/>
<keyword evidence="2" id="KW-0812">Transmembrane</keyword>
<dbReference type="RefSeq" id="XP_005794142.1">
    <property type="nucleotide sequence ID" value="XM_005794085.1"/>
</dbReference>
<feature type="transmembrane region" description="Helical" evidence="2">
    <location>
        <begin position="534"/>
        <end position="555"/>
    </location>
</feature>
<keyword evidence="2" id="KW-0472">Membrane</keyword>
<organism evidence="3 4">
    <name type="scientific">Emiliania huxleyi (strain CCMP1516)</name>
    <dbReference type="NCBI Taxonomy" id="280463"/>
    <lineage>
        <taxon>Eukaryota</taxon>
        <taxon>Haptista</taxon>
        <taxon>Haptophyta</taxon>
        <taxon>Prymnesiophyceae</taxon>
        <taxon>Isochrysidales</taxon>
        <taxon>Noelaerhabdaceae</taxon>
        <taxon>Emiliania</taxon>
    </lineage>
</organism>
<feature type="transmembrane region" description="Helical" evidence="2">
    <location>
        <begin position="361"/>
        <end position="384"/>
    </location>
</feature>
<dbReference type="OMA" id="DRTMESH"/>
<protein>
    <submittedName>
        <fullName evidence="3">Uncharacterized protein</fullName>
    </submittedName>
</protein>
<feature type="transmembrane region" description="Helical" evidence="2">
    <location>
        <begin position="331"/>
        <end position="349"/>
    </location>
</feature>
<dbReference type="AlphaFoldDB" id="A0A0D3L128"/>
<feature type="region of interest" description="Disordered" evidence="1">
    <location>
        <begin position="704"/>
        <end position="737"/>
    </location>
</feature>
<sequence>MDTCEYDDSLPYRYFLPNGSLVTHGVYTDVPGYSAPVCVFSTELCVSNMRGETSDECCKPNSSQPPFWVPLVIGVVGYETLKQVVGSWLRGKEEARSAMALAREAHAKDDVLFVDWYLPDLGPGCKLLIPGHAHAYTVKALGLGETARASALTDGSLPITLREGLSAGASAGTSVTEREVDDPMEHMFRQYDGLGMLVLFIVFMLSLSAGIMQGSIMAPEIQATLDPTERSAELAISSFIAPVREIFAFLEDGMVVRVSYAIAAGRNAELNLLLHISIVGGIATGLLAFLCMMAIALSPSAAVLLDPSSSSNQQLLEEGCSLVPEPATLLAAARSYWLLATAVWIGGFMRKGVDGFMLGSGYLITYLMPSILSGGLPLVIWFVGKPATSTNGFSPLTLLGVAMGTDDWINAIALLLFIACARDLQKRYDLRLLLPWRKAPPGAPGETSPREVMLKVLRESSELMIIDLVIQVSRTATIYLAASQSAELAYKLSAPAAAYWVLGPANVQGYIIMFRTMGSKLIANGRHRAYLQMFLAVFLLSLIMSVYSVIASIIWRDEFTQSYGKTACVYASSANCTGAYANVFMTPGGGTETSAFNLPGVFVALGPVVGVRMIFMTARVGLNTSHDFRYMSLCALAAGIAFIPMLLVCHYYWRSALGYYLSMNLVEFLLAILYGARMVGHVHKLIKGEPGPWTEHMGEVRRATEERLSKGRASRGPSRRDSSRAKVMDSRQVLELE</sequence>
<feature type="transmembrane region" description="Helical" evidence="2">
    <location>
        <begin position="659"/>
        <end position="676"/>
    </location>
</feature>
<accession>A0A0D3L128</accession>
<evidence type="ECO:0000313" key="4">
    <source>
        <dbReference type="Proteomes" id="UP000013827"/>
    </source>
</evidence>
<dbReference type="HOGENOM" id="CLU_376629_0_0_1"/>
<feature type="compositionally biased region" description="Basic and acidic residues" evidence="1">
    <location>
        <begin position="718"/>
        <end position="737"/>
    </location>
</feature>
<dbReference type="Proteomes" id="UP000013827">
    <property type="component" value="Unassembled WGS sequence"/>
</dbReference>
<keyword evidence="4" id="KW-1185">Reference proteome</keyword>
<feature type="transmembrane region" description="Helical" evidence="2">
    <location>
        <begin position="630"/>
        <end position="653"/>
    </location>
</feature>
<feature type="transmembrane region" description="Helical" evidence="2">
    <location>
        <begin position="272"/>
        <end position="297"/>
    </location>
</feature>
<evidence type="ECO:0000256" key="2">
    <source>
        <dbReference type="SAM" id="Phobius"/>
    </source>
</evidence>
<reference evidence="3" key="2">
    <citation type="submission" date="2024-10" db="UniProtKB">
        <authorList>
            <consortium name="EnsemblProtists"/>
        </authorList>
    </citation>
    <scope>IDENTIFICATION</scope>
</reference>
<dbReference type="KEGG" id="ehx:EMIHUDRAFT_194182"/>
<feature type="transmembrane region" description="Helical" evidence="2">
    <location>
        <begin position="396"/>
        <end position="421"/>
    </location>
</feature>
<evidence type="ECO:0000256" key="1">
    <source>
        <dbReference type="SAM" id="MobiDB-lite"/>
    </source>
</evidence>
<keyword evidence="2" id="KW-1133">Transmembrane helix</keyword>
<evidence type="ECO:0000313" key="3">
    <source>
        <dbReference type="EnsemblProtists" id="EOD41713"/>
    </source>
</evidence>
<dbReference type="GeneID" id="17286983"/>
<dbReference type="PaxDb" id="2903-EOD41713"/>
<feature type="transmembrane region" description="Helical" evidence="2">
    <location>
        <begin position="494"/>
        <end position="513"/>
    </location>
</feature>
<reference evidence="4" key="1">
    <citation type="journal article" date="2013" name="Nature">
        <title>Pan genome of the phytoplankton Emiliania underpins its global distribution.</title>
        <authorList>
            <person name="Read B.A."/>
            <person name="Kegel J."/>
            <person name="Klute M.J."/>
            <person name="Kuo A."/>
            <person name="Lefebvre S.C."/>
            <person name="Maumus F."/>
            <person name="Mayer C."/>
            <person name="Miller J."/>
            <person name="Monier A."/>
            <person name="Salamov A."/>
            <person name="Young J."/>
            <person name="Aguilar M."/>
            <person name="Claverie J.M."/>
            <person name="Frickenhaus S."/>
            <person name="Gonzalez K."/>
            <person name="Herman E.K."/>
            <person name="Lin Y.C."/>
            <person name="Napier J."/>
            <person name="Ogata H."/>
            <person name="Sarno A.F."/>
            <person name="Shmutz J."/>
            <person name="Schroeder D."/>
            <person name="de Vargas C."/>
            <person name="Verret F."/>
            <person name="von Dassow P."/>
            <person name="Valentin K."/>
            <person name="Van de Peer Y."/>
            <person name="Wheeler G."/>
            <person name="Dacks J.B."/>
            <person name="Delwiche C.F."/>
            <person name="Dyhrman S.T."/>
            <person name="Glockner G."/>
            <person name="John U."/>
            <person name="Richards T."/>
            <person name="Worden A.Z."/>
            <person name="Zhang X."/>
            <person name="Grigoriev I.V."/>
            <person name="Allen A.E."/>
            <person name="Bidle K."/>
            <person name="Borodovsky M."/>
            <person name="Bowler C."/>
            <person name="Brownlee C."/>
            <person name="Cock J.M."/>
            <person name="Elias M."/>
            <person name="Gladyshev V.N."/>
            <person name="Groth M."/>
            <person name="Guda C."/>
            <person name="Hadaegh A."/>
            <person name="Iglesias-Rodriguez M.D."/>
            <person name="Jenkins J."/>
            <person name="Jones B.M."/>
            <person name="Lawson T."/>
            <person name="Leese F."/>
            <person name="Lindquist E."/>
            <person name="Lobanov A."/>
            <person name="Lomsadze A."/>
            <person name="Malik S.B."/>
            <person name="Marsh M.E."/>
            <person name="Mackinder L."/>
            <person name="Mock T."/>
            <person name="Mueller-Roeber B."/>
            <person name="Pagarete A."/>
            <person name="Parker M."/>
            <person name="Probert I."/>
            <person name="Quesneville H."/>
            <person name="Raines C."/>
            <person name="Rensing S.A."/>
            <person name="Riano-Pachon D.M."/>
            <person name="Richier S."/>
            <person name="Rokitta S."/>
            <person name="Shiraiwa Y."/>
            <person name="Soanes D.M."/>
            <person name="van der Giezen M."/>
            <person name="Wahlund T.M."/>
            <person name="Williams B."/>
            <person name="Wilson W."/>
            <person name="Wolfe G."/>
            <person name="Wurch L.L."/>
        </authorList>
    </citation>
    <scope>NUCLEOTIDE SEQUENCE</scope>
</reference>